<dbReference type="AlphaFoldDB" id="A0A1M7SDV3"/>
<dbReference type="EMBL" id="FRDH01000006">
    <property type="protein sequence ID" value="SHN56645.1"/>
    <property type="molecule type" value="Genomic_DNA"/>
</dbReference>
<proteinExistence type="predicted"/>
<protein>
    <submittedName>
        <fullName evidence="1">Uncharacterized protein</fullName>
    </submittedName>
</protein>
<dbReference type="RefSeq" id="WP_072702502.1">
    <property type="nucleotide sequence ID" value="NZ_FRDH01000006.1"/>
</dbReference>
<name>A0A1M7SDV3_9FIRM</name>
<dbReference type="InterPro" id="IPR024079">
    <property type="entry name" value="MetalloPept_cat_dom_sf"/>
</dbReference>
<reference evidence="1 2" key="1">
    <citation type="submission" date="2016-12" db="EMBL/GenBank/DDBJ databases">
        <authorList>
            <person name="Song W.-J."/>
            <person name="Kurnit D.M."/>
        </authorList>
    </citation>
    <scope>NUCLEOTIDE SEQUENCE [LARGE SCALE GENOMIC DNA]</scope>
    <source>
        <strain evidence="1 2">DSM 14810</strain>
    </source>
</reference>
<sequence length="264" mass="31498">MRRNIKKKNIKKVRIDIAIIFSLFMALVGFVARDIYLCIDKRHVENTGTYAQKYAISVDLPEGRINLDKELNDVVLGLFDSKEGLYKCKLYKDFSWCPDSDLVMKTFSDIGKDNKNTRAYYMPYTKDIYVWDECLESLDLFHELAHFSDDTHSWISHGKEWKSVYEAEWKDNEWLNEGYTNTKLSPDAQMNRYLEESFAQGFAIWYCTYANERYKNLDNHIIFAEEKDIELYPRTFEYMKNFYDNYQYSERFLEAVKCGFAELD</sequence>
<evidence type="ECO:0000313" key="1">
    <source>
        <dbReference type="EMBL" id="SHN56645.1"/>
    </source>
</evidence>
<organism evidence="1 2">
    <name type="scientific">Butyrivibrio hungatei DSM 14810</name>
    <dbReference type="NCBI Taxonomy" id="1121132"/>
    <lineage>
        <taxon>Bacteria</taxon>
        <taxon>Bacillati</taxon>
        <taxon>Bacillota</taxon>
        <taxon>Clostridia</taxon>
        <taxon>Lachnospirales</taxon>
        <taxon>Lachnospiraceae</taxon>
        <taxon>Butyrivibrio</taxon>
    </lineage>
</organism>
<gene>
    <name evidence="1" type="ORF">SAMN02745247_01543</name>
</gene>
<dbReference type="GO" id="GO:0008237">
    <property type="term" value="F:metallopeptidase activity"/>
    <property type="evidence" value="ECO:0007669"/>
    <property type="project" value="InterPro"/>
</dbReference>
<dbReference type="Gene3D" id="3.40.390.10">
    <property type="entry name" value="Collagenase (Catalytic Domain)"/>
    <property type="match status" value="1"/>
</dbReference>
<accession>A0A1M7SDV3</accession>
<evidence type="ECO:0000313" key="2">
    <source>
        <dbReference type="Proteomes" id="UP000184097"/>
    </source>
</evidence>
<dbReference type="Proteomes" id="UP000184097">
    <property type="component" value="Unassembled WGS sequence"/>
</dbReference>